<dbReference type="EMBL" id="JBHSSW010000028">
    <property type="protein sequence ID" value="MFC6199244.1"/>
    <property type="molecule type" value="Genomic_DNA"/>
</dbReference>
<organism evidence="3 4">
    <name type="scientific">Ponticaulis profundi</name>
    <dbReference type="NCBI Taxonomy" id="2665222"/>
    <lineage>
        <taxon>Bacteria</taxon>
        <taxon>Pseudomonadati</taxon>
        <taxon>Pseudomonadota</taxon>
        <taxon>Alphaproteobacteria</taxon>
        <taxon>Hyphomonadales</taxon>
        <taxon>Hyphomonadaceae</taxon>
        <taxon>Ponticaulis</taxon>
    </lineage>
</organism>
<accession>A0ABW1SCJ6</accession>
<gene>
    <name evidence="3" type="primary">zapE</name>
    <name evidence="3" type="ORF">ACFQDM_14250</name>
</gene>
<keyword evidence="2" id="KW-0067">ATP-binding</keyword>
<keyword evidence="3" id="KW-0131">Cell cycle</keyword>
<protein>
    <submittedName>
        <fullName evidence="3">Cell division protein ZapE</fullName>
    </submittedName>
</protein>
<keyword evidence="3" id="KW-0132">Cell division</keyword>
<keyword evidence="4" id="KW-1185">Reference proteome</keyword>
<evidence type="ECO:0000256" key="2">
    <source>
        <dbReference type="ARBA" id="ARBA00022840"/>
    </source>
</evidence>
<proteinExistence type="predicted"/>
<dbReference type="Pfam" id="PF03969">
    <property type="entry name" value="AFG1_ATPase"/>
    <property type="match status" value="1"/>
</dbReference>
<evidence type="ECO:0000313" key="4">
    <source>
        <dbReference type="Proteomes" id="UP001596303"/>
    </source>
</evidence>
<dbReference type="GO" id="GO:0051301">
    <property type="term" value="P:cell division"/>
    <property type="evidence" value="ECO:0007669"/>
    <property type="project" value="UniProtKB-KW"/>
</dbReference>
<keyword evidence="1" id="KW-0547">Nucleotide-binding</keyword>
<dbReference type="RefSeq" id="WP_377380125.1">
    <property type="nucleotide sequence ID" value="NZ_JBHSSW010000028.1"/>
</dbReference>
<dbReference type="Proteomes" id="UP001596303">
    <property type="component" value="Unassembled WGS sequence"/>
</dbReference>
<dbReference type="NCBIfam" id="NF040713">
    <property type="entry name" value="ZapE"/>
    <property type="match status" value="1"/>
</dbReference>
<dbReference type="SUPFAM" id="SSF52540">
    <property type="entry name" value="P-loop containing nucleoside triphosphate hydrolases"/>
    <property type="match status" value="1"/>
</dbReference>
<name>A0ABW1SCJ6_9PROT</name>
<sequence>MGKLLEAYQARLESRKIEPDAAQAEIAGLLDQLEQKLENRGGSGWFSKPKPVKGLYLWGGVGRGKSMLMDLFFSTIEIENKRRVHFHDFMQETHAFINEWKKKSKSERRASGWAVKGSDDDPIPPAAKKIASTSELLCFDEFQVKDIADAMLLSRLFEKLLERHVVVVATSNRPPDDLYKNGLNRQRFLPFIELLKKTHTIHEIRSDRDYRLERLTAAPVYYAPLNDASRQAMDDAWKRLTNDAEPQECHLTVNGREWRIPKQAAGVARMSFEELCNRPLGAADYLTLARQFDTVLIDDVPQLGPDNHNAATRFVTLIDALYEAHAKVIVSAEAEPNELYVAGDGAFEFERTASRLFEMRSADYLASEHSTGEANEDANPA</sequence>
<comment type="caution">
    <text evidence="3">The sequence shown here is derived from an EMBL/GenBank/DDBJ whole genome shotgun (WGS) entry which is preliminary data.</text>
</comment>
<evidence type="ECO:0000313" key="3">
    <source>
        <dbReference type="EMBL" id="MFC6199244.1"/>
    </source>
</evidence>
<reference evidence="4" key="1">
    <citation type="journal article" date="2019" name="Int. J. Syst. Evol. Microbiol.">
        <title>The Global Catalogue of Microorganisms (GCM) 10K type strain sequencing project: providing services to taxonomists for standard genome sequencing and annotation.</title>
        <authorList>
            <consortium name="The Broad Institute Genomics Platform"/>
            <consortium name="The Broad Institute Genome Sequencing Center for Infectious Disease"/>
            <person name="Wu L."/>
            <person name="Ma J."/>
        </authorList>
    </citation>
    <scope>NUCLEOTIDE SEQUENCE [LARGE SCALE GENOMIC DNA]</scope>
    <source>
        <strain evidence="4">CGMCC-1.15741</strain>
    </source>
</reference>
<dbReference type="Gene3D" id="3.40.50.300">
    <property type="entry name" value="P-loop containing nucleotide triphosphate hydrolases"/>
    <property type="match status" value="2"/>
</dbReference>
<dbReference type="InterPro" id="IPR005654">
    <property type="entry name" value="ATPase_AFG1-like"/>
</dbReference>
<dbReference type="InterPro" id="IPR027417">
    <property type="entry name" value="P-loop_NTPase"/>
</dbReference>
<dbReference type="PANTHER" id="PTHR12169">
    <property type="entry name" value="ATPASE N2B"/>
    <property type="match status" value="1"/>
</dbReference>
<dbReference type="PANTHER" id="PTHR12169:SF6">
    <property type="entry name" value="AFG1-LIKE ATPASE"/>
    <property type="match status" value="1"/>
</dbReference>
<evidence type="ECO:0000256" key="1">
    <source>
        <dbReference type="ARBA" id="ARBA00022741"/>
    </source>
</evidence>